<proteinExistence type="predicted"/>
<protein>
    <submittedName>
        <fullName evidence="1">Uncharacterized protein</fullName>
    </submittedName>
</protein>
<organism evidence="1">
    <name type="scientific">marine sediment metagenome</name>
    <dbReference type="NCBI Taxonomy" id="412755"/>
    <lineage>
        <taxon>unclassified sequences</taxon>
        <taxon>metagenomes</taxon>
        <taxon>ecological metagenomes</taxon>
    </lineage>
</organism>
<dbReference type="AlphaFoldDB" id="A0A0F9BUF0"/>
<accession>A0A0F9BUF0</accession>
<reference evidence="1" key="1">
    <citation type="journal article" date="2015" name="Nature">
        <title>Complex archaea that bridge the gap between prokaryotes and eukaryotes.</title>
        <authorList>
            <person name="Spang A."/>
            <person name="Saw J.H."/>
            <person name="Jorgensen S.L."/>
            <person name="Zaremba-Niedzwiedzka K."/>
            <person name="Martijn J."/>
            <person name="Lind A.E."/>
            <person name="van Eijk R."/>
            <person name="Schleper C."/>
            <person name="Guy L."/>
            <person name="Ettema T.J."/>
        </authorList>
    </citation>
    <scope>NUCLEOTIDE SEQUENCE</scope>
</reference>
<comment type="caution">
    <text evidence="1">The sequence shown here is derived from an EMBL/GenBank/DDBJ whole genome shotgun (WGS) entry which is preliminary data.</text>
</comment>
<evidence type="ECO:0000313" key="1">
    <source>
        <dbReference type="EMBL" id="KKL17572.1"/>
    </source>
</evidence>
<sequence>ITVESDILGCRVQIEVEEIGS</sequence>
<dbReference type="EMBL" id="LAZR01039208">
    <property type="protein sequence ID" value="KKL17572.1"/>
    <property type="molecule type" value="Genomic_DNA"/>
</dbReference>
<feature type="non-terminal residue" evidence="1">
    <location>
        <position position="1"/>
    </location>
</feature>
<name>A0A0F9BUF0_9ZZZZ</name>
<gene>
    <name evidence="1" type="ORF">LCGC14_2484250</name>
</gene>